<reference evidence="1 2" key="1">
    <citation type="journal article" date="2014" name="Am. J. Bot.">
        <title>Genome assembly and annotation for red clover (Trifolium pratense; Fabaceae).</title>
        <authorList>
            <person name="Istvanek J."/>
            <person name="Jaros M."/>
            <person name="Krenek A."/>
            <person name="Repkova J."/>
        </authorList>
    </citation>
    <scope>NUCLEOTIDE SEQUENCE [LARGE SCALE GENOMIC DNA]</scope>
    <source>
        <strain evidence="2">cv. Tatra</strain>
        <tissue evidence="1">Young leaves</tissue>
    </source>
</reference>
<evidence type="ECO:0000313" key="2">
    <source>
        <dbReference type="Proteomes" id="UP000236291"/>
    </source>
</evidence>
<proteinExistence type="predicted"/>
<name>A0A2K3KU40_TRIPR</name>
<dbReference type="AlphaFoldDB" id="A0A2K3KU40"/>
<reference evidence="1 2" key="2">
    <citation type="journal article" date="2017" name="Front. Plant Sci.">
        <title>Gene Classification and Mining of Molecular Markers Useful in Red Clover (Trifolium pratense) Breeding.</title>
        <authorList>
            <person name="Istvanek J."/>
            <person name="Dluhosova J."/>
            <person name="Dluhos P."/>
            <person name="Patkova L."/>
            <person name="Nedelnik J."/>
            <person name="Repkova J."/>
        </authorList>
    </citation>
    <scope>NUCLEOTIDE SEQUENCE [LARGE SCALE GENOMIC DNA]</scope>
    <source>
        <strain evidence="2">cv. Tatra</strain>
        <tissue evidence="1">Young leaves</tissue>
    </source>
</reference>
<dbReference type="Proteomes" id="UP000236291">
    <property type="component" value="Unassembled WGS sequence"/>
</dbReference>
<comment type="caution">
    <text evidence="1">The sequence shown here is derived from an EMBL/GenBank/DDBJ whole genome shotgun (WGS) entry which is preliminary data.</text>
</comment>
<evidence type="ECO:0000313" key="1">
    <source>
        <dbReference type="EMBL" id="PNX69801.1"/>
    </source>
</evidence>
<dbReference type="EMBL" id="ASHM01110058">
    <property type="protein sequence ID" value="PNX69801.1"/>
    <property type="molecule type" value="Genomic_DNA"/>
</dbReference>
<protein>
    <submittedName>
        <fullName evidence="1">Uncharacterized protein</fullName>
    </submittedName>
</protein>
<organism evidence="1 2">
    <name type="scientific">Trifolium pratense</name>
    <name type="common">Red clover</name>
    <dbReference type="NCBI Taxonomy" id="57577"/>
    <lineage>
        <taxon>Eukaryota</taxon>
        <taxon>Viridiplantae</taxon>
        <taxon>Streptophyta</taxon>
        <taxon>Embryophyta</taxon>
        <taxon>Tracheophyta</taxon>
        <taxon>Spermatophyta</taxon>
        <taxon>Magnoliopsida</taxon>
        <taxon>eudicotyledons</taxon>
        <taxon>Gunneridae</taxon>
        <taxon>Pentapetalae</taxon>
        <taxon>rosids</taxon>
        <taxon>fabids</taxon>
        <taxon>Fabales</taxon>
        <taxon>Fabaceae</taxon>
        <taxon>Papilionoideae</taxon>
        <taxon>50 kb inversion clade</taxon>
        <taxon>NPAAA clade</taxon>
        <taxon>Hologalegina</taxon>
        <taxon>IRL clade</taxon>
        <taxon>Trifolieae</taxon>
        <taxon>Trifolium</taxon>
    </lineage>
</organism>
<accession>A0A2K3KU40</accession>
<sequence length="47" mass="5224">MLLLLVNIRLRGQFGAQAHVEAHANADVDRTDHIDPLLLACHFSFSP</sequence>
<gene>
    <name evidence="1" type="ORF">L195_g056917</name>
</gene>